<keyword evidence="5" id="KW-0862">Zinc</keyword>
<evidence type="ECO:0000256" key="9">
    <source>
        <dbReference type="ARBA" id="ARBA00042540"/>
    </source>
</evidence>
<feature type="transmembrane region" description="Helical" evidence="11">
    <location>
        <begin position="39"/>
        <end position="59"/>
    </location>
</feature>
<comment type="similarity">
    <text evidence="2">Belongs to the ZIP transporter (TC 2.A.5) family.</text>
</comment>
<sequence>MLQGYGPIIQSLLGTLLTWGLTAAGAAMVAVIPGTKKSVLDSSLGFAAGVMIAASYWSLLAPAVELAEESKNYGENGEYAWLPVSLGFILGALFVLGADVIISSLGVSNPEMILAMQGSSRGTKEKDDSFSTYYEQNPALSDNATTIDVFTDSAPSRRRVKGAGDLSISNSLHSQHTVHESSVSNSKQYQQWRRMLLLIMAITIHNIPEGLAVGVAFGAVGSSHSATFQKARNLAIGIGIQNFPEGLAVSVPLHAAGFSVSRSLWYGQLSGLVEPVAGVLGAAFVSLAEPMLPYALAFAAGAMIFVVVDDLIPEANTSGNGRLASCGAIAGFVVMMVLDTALG</sequence>
<dbReference type="AlphaFoldDB" id="A0A6P8ZZ77"/>
<evidence type="ECO:0000313" key="12">
    <source>
        <dbReference type="Proteomes" id="UP000515158"/>
    </source>
</evidence>
<dbReference type="GO" id="GO:0005886">
    <property type="term" value="C:plasma membrane"/>
    <property type="evidence" value="ECO:0007669"/>
    <property type="project" value="UniProtKB-SubCell"/>
</dbReference>
<evidence type="ECO:0000256" key="3">
    <source>
        <dbReference type="ARBA" id="ARBA00022475"/>
    </source>
</evidence>
<name>A0A6P8ZZ77_THRPL</name>
<dbReference type="PANTHER" id="PTHR11040:SF211">
    <property type="entry name" value="ZINC TRANSPORTER ZIP11"/>
    <property type="match status" value="1"/>
</dbReference>
<accession>A0A6P8ZZ77</accession>
<evidence type="ECO:0000256" key="11">
    <source>
        <dbReference type="SAM" id="Phobius"/>
    </source>
</evidence>
<feature type="transmembrane region" description="Helical" evidence="11">
    <location>
        <begin position="291"/>
        <end position="311"/>
    </location>
</feature>
<keyword evidence="12" id="KW-1185">Reference proteome</keyword>
<evidence type="ECO:0000256" key="8">
    <source>
        <dbReference type="ARBA" id="ARBA00040593"/>
    </source>
</evidence>
<keyword evidence="7 11" id="KW-0472">Membrane</keyword>
<evidence type="ECO:0000256" key="6">
    <source>
        <dbReference type="ARBA" id="ARBA00022989"/>
    </source>
</evidence>
<dbReference type="KEGG" id="tpal:117651093"/>
<dbReference type="RefSeq" id="XP_034250737.1">
    <property type="nucleotide sequence ID" value="XM_034394846.1"/>
</dbReference>
<feature type="transmembrane region" description="Helical" evidence="11">
    <location>
        <begin position="196"/>
        <end position="220"/>
    </location>
</feature>
<keyword evidence="3" id="KW-1003">Cell membrane</keyword>
<dbReference type="InterPro" id="IPR003689">
    <property type="entry name" value="ZIP"/>
</dbReference>
<evidence type="ECO:0000256" key="7">
    <source>
        <dbReference type="ARBA" id="ARBA00023136"/>
    </source>
</evidence>
<evidence type="ECO:0000256" key="1">
    <source>
        <dbReference type="ARBA" id="ARBA00004651"/>
    </source>
</evidence>
<dbReference type="CTD" id="36273"/>
<gene>
    <name evidence="13" type="primary">LOC117651093</name>
</gene>
<feature type="transmembrane region" description="Helical" evidence="11">
    <location>
        <begin position="79"/>
        <end position="102"/>
    </location>
</feature>
<comment type="subcellular location">
    <subcellularLocation>
        <location evidence="1">Cell membrane</location>
        <topology evidence="1">Multi-pass membrane protein</topology>
    </subcellularLocation>
</comment>
<feature type="transmembrane region" description="Helical" evidence="11">
    <location>
        <begin position="12"/>
        <end position="32"/>
    </location>
</feature>
<dbReference type="GO" id="GO:0005385">
    <property type="term" value="F:zinc ion transmembrane transporter activity"/>
    <property type="evidence" value="ECO:0007669"/>
    <property type="project" value="TreeGrafter"/>
</dbReference>
<dbReference type="OrthoDB" id="262547at2759"/>
<keyword evidence="4 11" id="KW-0812">Transmembrane</keyword>
<organism evidence="13">
    <name type="scientific">Thrips palmi</name>
    <name type="common">Melon thrips</name>
    <dbReference type="NCBI Taxonomy" id="161013"/>
    <lineage>
        <taxon>Eukaryota</taxon>
        <taxon>Metazoa</taxon>
        <taxon>Ecdysozoa</taxon>
        <taxon>Arthropoda</taxon>
        <taxon>Hexapoda</taxon>
        <taxon>Insecta</taxon>
        <taxon>Pterygota</taxon>
        <taxon>Neoptera</taxon>
        <taxon>Paraneoptera</taxon>
        <taxon>Thysanoptera</taxon>
        <taxon>Terebrantia</taxon>
        <taxon>Thripoidea</taxon>
        <taxon>Thripidae</taxon>
        <taxon>Thrips</taxon>
    </lineage>
</organism>
<dbReference type="FunCoup" id="A0A6P8ZZ77">
    <property type="interactions" value="158"/>
</dbReference>
<reference evidence="13" key="1">
    <citation type="submission" date="2025-08" db="UniProtKB">
        <authorList>
            <consortium name="RefSeq"/>
        </authorList>
    </citation>
    <scope>IDENTIFICATION</scope>
    <source>
        <tissue evidence="13">Total insect</tissue>
    </source>
</reference>
<evidence type="ECO:0000256" key="10">
    <source>
        <dbReference type="ARBA" id="ARBA00042973"/>
    </source>
</evidence>
<evidence type="ECO:0000256" key="4">
    <source>
        <dbReference type="ARBA" id="ARBA00022692"/>
    </source>
</evidence>
<dbReference type="GeneID" id="117651093"/>
<dbReference type="InParanoid" id="A0A6P8ZZ77"/>
<evidence type="ECO:0000313" key="13">
    <source>
        <dbReference type="RefSeq" id="XP_034250737.1"/>
    </source>
</evidence>
<keyword evidence="6 11" id="KW-1133">Transmembrane helix</keyword>
<proteinExistence type="inferred from homology"/>
<dbReference type="Proteomes" id="UP000515158">
    <property type="component" value="Unplaced"/>
</dbReference>
<evidence type="ECO:0000256" key="2">
    <source>
        <dbReference type="ARBA" id="ARBA00006939"/>
    </source>
</evidence>
<protein>
    <recommendedName>
        <fullName evidence="8">Zinc transporter ZIP11</fullName>
    </recommendedName>
    <alternativeName>
        <fullName evidence="9">Solute carrier family 39 member 11</fullName>
    </alternativeName>
    <alternativeName>
        <fullName evidence="10">Zrt- and Irt-like protein 11</fullName>
    </alternativeName>
</protein>
<evidence type="ECO:0000256" key="5">
    <source>
        <dbReference type="ARBA" id="ARBA00022833"/>
    </source>
</evidence>
<dbReference type="PANTHER" id="PTHR11040">
    <property type="entry name" value="ZINC/IRON TRANSPORTER"/>
    <property type="match status" value="1"/>
</dbReference>
<feature type="transmembrane region" description="Helical" evidence="11">
    <location>
        <begin position="323"/>
        <end position="342"/>
    </location>
</feature>
<dbReference type="Pfam" id="PF02535">
    <property type="entry name" value="Zip"/>
    <property type="match status" value="1"/>
</dbReference>